<name>A0A081R8P1_SPHCR</name>
<dbReference type="Proteomes" id="UP000028411">
    <property type="component" value="Unassembled WGS sequence"/>
</dbReference>
<dbReference type="Gene3D" id="3.40.50.1240">
    <property type="entry name" value="Phosphoglycerate mutase-like"/>
    <property type="match status" value="1"/>
</dbReference>
<dbReference type="SUPFAM" id="SSF53254">
    <property type="entry name" value="Phosphoglycerate mutase-like"/>
    <property type="match status" value="1"/>
</dbReference>
<dbReference type="InterPro" id="IPR029033">
    <property type="entry name" value="His_PPase_superfam"/>
</dbReference>
<dbReference type="RefSeq" id="WP_037456659.1">
    <property type="nucleotide sequence ID" value="NZ_JFHR01000077.1"/>
</dbReference>
<gene>
    <name evidence="1" type="ORF">BV95_04159</name>
</gene>
<dbReference type="CDD" id="cd07040">
    <property type="entry name" value="HP"/>
    <property type="match status" value="1"/>
</dbReference>
<comment type="caution">
    <text evidence="1">The sequence shown here is derived from an EMBL/GenBank/DDBJ whole genome shotgun (WGS) entry which is preliminary data.</text>
</comment>
<dbReference type="PATRIC" id="fig|46429.4.peg.4146"/>
<evidence type="ECO:0000313" key="2">
    <source>
        <dbReference type="Proteomes" id="UP000028411"/>
    </source>
</evidence>
<evidence type="ECO:0000313" key="1">
    <source>
        <dbReference type="EMBL" id="KEQ51564.1"/>
    </source>
</evidence>
<accession>A0A081R8P1</accession>
<proteinExistence type="predicted"/>
<reference evidence="1 2" key="1">
    <citation type="submission" date="2014-02" db="EMBL/GenBank/DDBJ databases">
        <title>Whole genome sequence of Sphingobium chlorophenolicum NBRC 16172.</title>
        <authorList>
            <person name="Gan H.M."/>
            <person name="Gan H.Y."/>
            <person name="Chew T.H."/>
            <person name="Savka M.A."/>
        </authorList>
    </citation>
    <scope>NUCLEOTIDE SEQUENCE [LARGE SCALE GENOMIC DNA]</scope>
    <source>
        <strain evidence="1 2">NBRC 16172</strain>
    </source>
</reference>
<dbReference type="Pfam" id="PF00300">
    <property type="entry name" value="His_Phos_1"/>
    <property type="match status" value="1"/>
</dbReference>
<sequence length="192" mass="20736">MSALPIHLMRHGAPQLAGRLLGHLDAPPEADGIARCVERARGLDFTQVVTSDLSRARAPGAIVAAERGVGHIVDRRWRELHFGRWEGADPASLPSADLARFWDDPDGFPPPEGESWTDLRARIGQALGDLAEPTLVICHAGAMRAALTILCGFDVRQGWAVDLPYGAVLSLRLWPGEQPSQWTGAQITGLIT</sequence>
<dbReference type="AlphaFoldDB" id="A0A081R8P1"/>
<protein>
    <submittedName>
        <fullName evidence="1">Phosphoglycerate mutase</fullName>
    </submittedName>
</protein>
<dbReference type="EMBL" id="JFHR01000077">
    <property type="protein sequence ID" value="KEQ51564.1"/>
    <property type="molecule type" value="Genomic_DNA"/>
</dbReference>
<dbReference type="SMART" id="SM00855">
    <property type="entry name" value="PGAM"/>
    <property type="match status" value="1"/>
</dbReference>
<dbReference type="eggNOG" id="COG0406">
    <property type="taxonomic scope" value="Bacteria"/>
</dbReference>
<dbReference type="InterPro" id="IPR013078">
    <property type="entry name" value="His_Pase_superF_clade-1"/>
</dbReference>
<dbReference type="OrthoDB" id="5449373at2"/>
<organism evidence="1 2">
    <name type="scientific">Sphingobium chlorophenolicum</name>
    <dbReference type="NCBI Taxonomy" id="46429"/>
    <lineage>
        <taxon>Bacteria</taxon>
        <taxon>Pseudomonadati</taxon>
        <taxon>Pseudomonadota</taxon>
        <taxon>Alphaproteobacteria</taxon>
        <taxon>Sphingomonadales</taxon>
        <taxon>Sphingomonadaceae</taxon>
        <taxon>Sphingobium</taxon>
    </lineage>
</organism>